<evidence type="ECO:0000313" key="2">
    <source>
        <dbReference type="EMBL" id="CAL1703098.1"/>
    </source>
</evidence>
<keyword evidence="3" id="KW-1185">Reference proteome</keyword>
<reference evidence="3" key="1">
    <citation type="submission" date="2024-04" db="EMBL/GenBank/DDBJ databases">
        <authorList>
            <person name="Shaw F."/>
            <person name="Minotto A."/>
        </authorList>
    </citation>
    <scope>NUCLEOTIDE SEQUENCE [LARGE SCALE GENOMIC DNA]</scope>
</reference>
<feature type="compositionally biased region" description="Polar residues" evidence="1">
    <location>
        <begin position="198"/>
        <end position="207"/>
    </location>
</feature>
<sequence>MSIYSLQLSAPFLKKWSPFATPNTDTTPHPRKSAHCSPKVALNISTNVLRPPLHASSHKHAHSKQHPHLRVVASSKASATVSLTNANASATSIASESLPSSGGLPGNELTNSIPFPSAPIVFQSSRDNVPHDFDYDSESYVMVDAGVREYPCVNSSGRDSPTAWHIDLRRRRGRSCLASSYVHSDSVDSPTRPATPPGLSSTPSAGSVSAGGTPAPLHPIGKRPRVPSASTLKLSKRAKRNRKQTADLQFIALMHRSLANHLRSLLTVSGPELGETGMDTLSGRCDIVLEQDLLLVERLWCSLVEQGFKPILLHDAVPSESIPKMPGTELPVSDQDMIIPSSPILSSTNKVVNSELMTVSQLVASLILRTNDRRATRTRSSRFKRSSIPNARQTTRSPLHQVVSETYDLDEFDL</sequence>
<organism evidence="2 3">
    <name type="scientific">Somion occarium</name>
    <dbReference type="NCBI Taxonomy" id="3059160"/>
    <lineage>
        <taxon>Eukaryota</taxon>
        <taxon>Fungi</taxon>
        <taxon>Dikarya</taxon>
        <taxon>Basidiomycota</taxon>
        <taxon>Agaricomycotina</taxon>
        <taxon>Agaricomycetes</taxon>
        <taxon>Polyporales</taxon>
        <taxon>Cerrenaceae</taxon>
        <taxon>Somion</taxon>
    </lineage>
</organism>
<feature type="region of interest" description="Disordered" evidence="1">
    <location>
        <begin position="54"/>
        <end position="75"/>
    </location>
</feature>
<dbReference type="EMBL" id="OZ037946">
    <property type="protein sequence ID" value="CAL1703098.1"/>
    <property type="molecule type" value="Genomic_DNA"/>
</dbReference>
<gene>
    <name evidence="2" type="ORF">GFSPODELE1_LOCUS4400</name>
</gene>
<proteinExistence type="predicted"/>
<protein>
    <submittedName>
        <fullName evidence="2">Uncharacterized protein</fullName>
    </submittedName>
</protein>
<feature type="compositionally biased region" description="Polar residues" evidence="1">
    <location>
        <begin position="388"/>
        <end position="397"/>
    </location>
</feature>
<feature type="region of interest" description="Disordered" evidence="1">
    <location>
        <begin position="181"/>
        <end position="241"/>
    </location>
</feature>
<accession>A0ABP1D5C4</accession>
<feature type="compositionally biased region" description="Basic residues" evidence="1">
    <location>
        <begin position="56"/>
        <end position="69"/>
    </location>
</feature>
<evidence type="ECO:0000256" key="1">
    <source>
        <dbReference type="SAM" id="MobiDB-lite"/>
    </source>
</evidence>
<dbReference type="Proteomes" id="UP001497453">
    <property type="component" value="Chromosome 3"/>
</dbReference>
<name>A0ABP1D5C4_9APHY</name>
<feature type="region of interest" description="Disordered" evidence="1">
    <location>
        <begin position="378"/>
        <end position="397"/>
    </location>
</feature>
<evidence type="ECO:0000313" key="3">
    <source>
        <dbReference type="Proteomes" id="UP001497453"/>
    </source>
</evidence>